<dbReference type="InterPro" id="IPR037225">
    <property type="entry name" value="Nuo51_FMN-bd_sf"/>
</dbReference>
<feature type="domain" description="NADH-ubiquinone oxidoreductase 51kDa subunit iron-sulphur binding" evidence="6">
    <location>
        <begin position="430"/>
        <end position="475"/>
    </location>
</feature>
<dbReference type="FunFam" id="3.40.50.11540:FF:000001">
    <property type="entry name" value="NADH dehydrogenase [ubiquinone] flavoprotein 1, mitochondrial"/>
    <property type="match status" value="1"/>
</dbReference>
<evidence type="ECO:0000313" key="8">
    <source>
        <dbReference type="Proteomes" id="UP000094570"/>
    </source>
</evidence>
<dbReference type="SMART" id="SM00928">
    <property type="entry name" value="NADH_4Fe-4S"/>
    <property type="match status" value="1"/>
</dbReference>
<sequence>MTPITVLISVDSNSILLGAREFSNYMKELIKEFNLDSIVTVLETVSLGSYNGVIIHILPDDVYYSVRSKDQVRKIVEEHLLKGRQVWDLTVDKNLIKPAEKFEVKEVRIVTRNIGVIDPRNIEEYIARDGYFALSKALQMKPEEVIEEIKKSGLRGRGGAGFPTGLKWEFTAKAKADQKYIVCNADEGEPGTFKDRLIMEGDPHTVIEGMIIAGYAVGATKGYIYIRGEYYNSVENLRKAIQDAYEYGFLGENILGSGFNFDLTVRLGAGAYICGEETALLESIEGKSGRPRLKPPYPPQVGLFGKPTVINNVETIANVPQIILNGADWYRSIGTPNSPGTKVFCLVGDVNRRGMVELPMGVTVRQVLYGFGGGVRGGRELKMVQTGGLAGTFIGLDKLDTPLDYDSMKNYGVSLGSGVILAIDDSHCVVDIALNVMEFFRHESCGKCTPCREGTRLACEILERMTKFEGTAEDLDYLRKIAEVTADTSFCGLGQSINVPLLSLIDNFREEFLEHVEKTCRANVCKAVPKKPKVQTK</sequence>
<comment type="similarity">
    <text evidence="1">Belongs to the complex I 51 kDa subunit family.</text>
</comment>
<evidence type="ECO:0000256" key="4">
    <source>
        <dbReference type="ARBA" id="ARBA00023004"/>
    </source>
</evidence>
<dbReference type="STRING" id="1008305.A4H02_02485"/>
<dbReference type="SUPFAM" id="SSF142984">
    <property type="entry name" value="Nqo1 middle domain-like"/>
    <property type="match status" value="1"/>
</dbReference>
<dbReference type="Proteomes" id="UP000094570">
    <property type="component" value="Unassembled WGS sequence"/>
</dbReference>
<dbReference type="GO" id="GO:0046872">
    <property type="term" value="F:metal ion binding"/>
    <property type="evidence" value="ECO:0007669"/>
    <property type="project" value="UniProtKB-KW"/>
</dbReference>
<dbReference type="InterPro" id="IPR011538">
    <property type="entry name" value="Nuo51_FMN-bd"/>
</dbReference>
<evidence type="ECO:0000256" key="5">
    <source>
        <dbReference type="ARBA" id="ARBA00023014"/>
    </source>
</evidence>
<dbReference type="Gene3D" id="3.40.50.11540">
    <property type="entry name" value="NADH-ubiquinone oxidoreductase 51kDa subunit"/>
    <property type="match status" value="1"/>
</dbReference>
<dbReference type="PROSITE" id="PS00645">
    <property type="entry name" value="COMPLEX1_51K_2"/>
    <property type="match status" value="1"/>
</dbReference>
<dbReference type="CDD" id="cd02980">
    <property type="entry name" value="TRX_Fd_family"/>
    <property type="match status" value="1"/>
</dbReference>
<dbReference type="PANTHER" id="PTHR43578">
    <property type="entry name" value="NADH-QUINONE OXIDOREDUCTASE SUBUNIT F"/>
    <property type="match status" value="1"/>
</dbReference>
<dbReference type="GO" id="GO:0008137">
    <property type="term" value="F:NADH dehydrogenase (ubiquinone) activity"/>
    <property type="evidence" value="ECO:0007669"/>
    <property type="project" value="InterPro"/>
</dbReference>
<dbReference type="SUPFAM" id="SSF52833">
    <property type="entry name" value="Thioredoxin-like"/>
    <property type="match status" value="1"/>
</dbReference>
<dbReference type="Pfam" id="PF10589">
    <property type="entry name" value="NADH_4Fe-4S"/>
    <property type="match status" value="1"/>
</dbReference>
<evidence type="ECO:0000256" key="1">
    <source>
        <dbReference type="ARBA" id="ARBA00007523"/>
    </source>
</evidence>
<gene>
    <name evidence="7" type="ORF">A4H02_02485</name>
</gene>
<evidence type="ECO:0000256" key="2">
    <source>
        <dbReference type="ARBA" id="ARBA00022485"/>
    </source>
</evidence>
<keyword evidence="3" id="KW-0479">Metal-binding</keyword>
<dbReference type="InterPro" id="IPR001949">
    <property type="entry name" value="NADH-UbQ_OxRdtase_51kDa_CS"/>
</dbReference>
<dbReference type="AlphaFoldDB" id="A0A1E3G6A6"/>
<dbReference type="Gene3D" id="3.10.20.600">
    <property type="match status" value="1"/>
</dbReference>
<dbReference type="Pfam" id="PF01512">
    <property type="entry name" value="Complex1_51K"/>
    <property type="match status" value="1"/>
</dbReference>
<reference evidence="8" key="1">
    <citation type="submission" date="2016-04" db="EMBL/GenBank/DDBJ databases">
        <title>The genome sequence project of a novel Fervidobacterium isolate from a hot spring in Thailand.</title>
        <authorList>
            <person name="Gonzalez J.M."/>
            <person name="Cuecas A."/>
            <person name="Kanoksilapatham W."/>
        </authorList>
    </citation>
    <scope>NUCLEOTIDE SEQUENCE [LARGE SCALE GENOMIC DNA]</scope>
    <source>
        <strain evidence="8">FC2004</strain>
    </source>
</reference>
<protein>
    <submittedName>
        <fullName evidence="7">NADP oxidoreductase</fullName>
    </submittedName>
</protein>
<evidence type="ECO:0000313" key="7">
    <source>
        <dbReference type="EMBL" id="ODN31148.1"/>
    </source>
</evidence>
<dbReference type="Gene3D" id="6.10.250.1450">
    <property type="match status" value="1"/>
</dbReference>
<dbReference type="OrthoDB" id="9761899at2"/>
<dbReference type="SUPFAM" id="SSF140490">
    <property type="entry name" value="Nqo1C-terminal domain-like"/>
    <property type="match status" value="1"/>
</dbReference>
<name>A0A1E3G6A6_9BACT</name>
<dbReference type="GO" id="GO:0051539">
    <property type="term" value="F:4 iron, 4 sulfur cluster binding"/>
    <property type="evidence" value="ECO:0007669"/>
    <property type="project" value="UniProtKB-KW"/>
</dbReference>
<dbReference type="InterPro" id="IPR019575">
    <property type="entry name" value="Nuop51_4Fe4S-bd"/>
</dbReference>
<dbReference type="Gene3D" id="3.40.30.10">
    <property type="entry name" value="Glutaredoxin"/>
    <property type="match status" value="1"/>
</dbReference>
<dbReference type="PROSITE" id="PS00644">
    <property type="entry name" value="COMPLEX1_51K_1"/>
    <property type="match status" value="1"/>
</dbReference>
<evidence type="ECO:0000259" key="6">
    <source>
        <dbReference type="SMART" id="SM00928"/>
    </source>
</evidence>
<proteinExistence type="inferred from homology"/>
<dbReference type="PANTHER" id="PTHR43578:SF3">
    <property type="entry name" value="NADH-QUINONE OXIDOREDUCTASE SUBUNIT F"/>
    <property type="match status" value="1"/>
</dbReference>
<dbReference type="InterPro" id="IPR036249">
    <property type="entry name" value="Thioredoxin-like_sf"/>
</dbReference>
<evidence type="ECO:0000256" key="3">
    <source>
        <dbReference type="ARBA" id="ARBA00022723"/>
    </source>
</evidence>
<dbReference type="FunFam" id="1.20.1440.230:FF:000001">
    <property type="entry name" value="Mitochondrial NADH dehydrogenase flavoprotein 1"/>
    <property type="match status" value="1"/>
</dbReference>
<dbReference type="InterPro" id="IPR037207">
    <property type="entry name" value="Nuop51_4Fe4S-bd_sf"/>
</dbReference>
<dbReference type="RefSeq" id="WP_069292569.1">
    <property type="nucleotide sequence ID" value="NZ_CP140110.1"/>
</dbReference>
<dbReference type="EMBL" id="LWAF01000002">
    <property type="protein sequence ID" value="ODN31148.1"/>
    <property type="molecule type" value="Genomic_DNA"/>
</dbReference>
<organism evidence="7 8">
    <name type="scientific">Fervidobacterium thailandense</name>
    <dbReference type="NCBI Taxonomy" id="1008305"/>
    <lineage>
        <taxon>Bacteria</taxon>
        <taxon>Thermotogati</taxon>
        <taxon>Thermotogota</taxon>
        <taxon>Thermotogae</taxon>
        <taxon>Thermotogales</taxon>
        <taxon>Fervidobacteriaceae</taxon>
        <taxon>Fervidobacterium</taxon>
    </lineage>
</organism>
<keyword evidence="8" id="KW-1185">Reference proteome</keyword>
<dbReference type="SUPFAM" id="SSF142019">
    <property type="entry name" value="Nqo1 FMN-binding domain-like"/>
    <property type="match status" value="1"/>
</dbReference>
<dbReference type="Gene3D" id="1.20.1440.230">
    <property type="entry name" value="NADH-ubiquinone oxidoreductase 51kDa subunit, iron-sulphur binding domain"/>
    <property type="match status" value="1"/>
</dbReference>
<dbReference type="GO" id="GO:0010181">
    <property type="term" value="F:FMN binding"/>
    <property type="evidence" value="ECO:0007669"/>
    <property type="project" value="InterPro"/>
</dbReference>
<accession>A0A1E3G6A6</accession>
<keyword evidence="5" id="KW-0411">Iron-sulfur</keyword>
<dbReference type="NCBIfam" id="NF010120">
    <property type="entry name" value="PRK13596.1"/>
    <property type="match status" value="1"/>
</dbReference>
<keyword evidence="4" id="KW-0408">Iron</keyword>
<comment type="caution">
    <text evidence="7">The sequence shown here is derived from an EMBL/GenBank/DDBJ whole genome shotgun (WGS) entry which is preliminary data.</text>
</comment>
<keyword evidence="2" id="KW-0004">4Fe-4S</keyword>